<keyword evidence="1" id="KW-0175">Coiled coil</keyword>
<feature type="coiled-coil region" evidence="1">
    <location>
        <begin position="833"/>
        <end position="895"/>
    </location>
</feature>
<name>A0ABW8DAI5_9GAMM</name>
<evidence type="ECO:0000313" key="5">
    <source>
        <dbReference type="Proteomes" id="UP001615550"/>
    </source>
</evidence>
<feature type="region of interest" description="Disordered" evidence="2">
    <location>
        <begin position="1032"/>
        <end position="1051"/>
    </location>
</feature>
<evidence type="ECO:0000313" key="4">
    <source>
        <dbReference type="EMBL" id="MFJ1268856.1"/>
    </source>
</evidence>
<accession>A0ABW8DAI5</accession>
<organism evidence="4 5">
    <name type="scientific">Legionella lytica</name>
    <dbReference type="NCBI Taxonomy" id="96232"/>
    <lineage>
        <taxon>Bacteria</taxon>
        <taxon>Pseudomonadati</taxon>
        <taxon>Pseudomonadota</taxon>
        <taxon>Gammaproteobacteria</taxon>
        <taxon>Legionellales</taxon>
        <taxon>Legionellaceae</taxon>
        <taxon>Legionella</taxon>
    </lineage>
</organism>
<keyword evidence="3" id="KW-0812">Transmembrane</keyword>
<feature type="transmembrane region" description="Helical" evidence="3">
    <location>
        <begin position="982"/>
        <end position="1005"/>
    </location>
</feature>
<keyword evidence="3" id="KW-0472">Membrane</keyword>
<gene>
    <name evidence="4" type="ORF">ACD661_09840</name>
</gene>
<keyword evidence="5" id="KW-1185">Reference proteome</keyword>
<sequence length="1051" mass="118366">MPPNDKTKPFLLTMLGTDTTLSPTTKKIKKDHVLKKGEIVSDYPKGESLSLVSMQVQVANKTAINKGPIPYKTDEVTVINGPTTTGTNVGEKIGFGVAEILFAVARGQQPINIIAHSRGAVESILITHEIQAIQNMISAYSSMDEVIAELLRQQTERRKAQKPVNNTPDIIEHLKAQLKDIPQEAQASWFESLKQNIPNTSINFFGIDPVPGDCFPITWYDDRYFTMPAIAQNVQILYYENEHSSLGFTPAWVQPESPEQKFVCHTMPGHHGTGSAGNNGSQQKVVETDASVKATHVQKLLIYKLLDFLSQHGTLFNDLSQELFQRHSALGRKYAFMVKDEKQEVKAADAFAALGQVVHLKPVAEQSELELVAALVEPQEPVSPSSPKDKKIDAAKLDFPAIYRELYNKITKNKKAYEAFNTTCYTMMGVTPQRRILRKGDADKTSHTYGLLNDALPMRAGFINDEQARLIQEYFFSLFQLEHPPENLADIVNAVNSVLEQNIRPLAEHDVKEERIEDLHSSYVAVSEKRANLRDPATREVVSKTFRNVIQLVSTQYLTIDWSSVEKKVEKQQLFNAIINLIEKFKELAALEDPTAQDFVGELKSLAVSGIGETLEDQYQILSKNYTRINRSTDVGLQRFFNDLGTQFAAPNSSASINDMITEIMKSPAYLELADHPPILKISHLFEQLRINGYAELIIGIEANFKLHRSQFASAEFDSQEINIIEELAKNFVEQYTESMEAFAMLHEQMHVFMNDLSALSNLVPEKTKDFGAYVLKLRESSQALVIKAAQKFYCGHAVDELPPIAAMGSFAELAEDYAIEHYGIADRTKERQVALENANRQLHDTKEQLQREKLDVEHQLNIQTETNANVERQLQKEIKEKQDFQDALNSEEEAKCLLLISQKLRPMTEEYLQKLKNSSSNEKGSRAEKIDHLKELLQSLDNKVKEPTPSKRVGDFYNKLHTATDALNQHRDKEWIRYVKYTVIAGAILATAVFPGLLCLMVYAKYTGNSPYFWAPQGNAVVNELLKVRPSNKASPTEPEVSAEVRVPVL</sequence>
<dbReference type="EMBL" id="JBGORX010000003">
    <property type="protein sequence ID" value="MFJ1268856.1"/>
    <property type="molecule type" value="Genomic_DNA"/>
</dbReference>
<comment type="caution">
    <text evidence="4">The sequence shown here is derived from an EMBL/GenBank/DDBJ whole genome shotgun (WGS) entry which is preliminary data.</text>
</comment>
<evidence type="ECO:0000256" key="2">
    <source>
        <dbReference type="SAM" id="MobiDB-lite"/>
    </source>
</evidence>
<keyword evidence="3" id="KW-1133">Transmembrane helix</keyword>
<dbReference type="Proteomes" id="UP001615550">
    <property type="component" value="Unassembled WGS sequence"/>
</dbReference>
<evidence type="ECO:0000256" key="3">
    <source>
        <dbReference type="SAM" id="Phobius"/>
    </source>
</evidence>
<proteinExistence type="predicted"/>
<protein>
    <submittedName>
        <fullName evidence="4">Uncharacterized protein</fullName>
    </submittedName>
</protein>
<evidence type="ECO:0000256" key="1">
    <source>
        <dbReference type="SAM" id="Coils"/>
    </source>
</evidence>
<dbReference type="RefSeq" id="WP_400187684.1">
    <property type="nucleotide sequence ID" value="NZ_JBGORX010000003.1"/>
</dbReference>
<reference evidence="4 5" key="1">
    <citation type="submission" date="2024-08" db="EMBL/GenBank/DDBJ databases">
        <title>Draft Genome Sequence of Legionella lytica strain DSB2004, Isolated From a Fire Sprinkler System.</title>
        <authorList>
            <person name="Everhart A.D."/>
            <person name="Kidane D.T."/>
            <person name="Farone A.L."/>
            <person name="Farone M.B."/>
        </authorList>
    </citation>
    <scope>NUCLEOTIDE SEQUENCE [LARGE SCALE GENOMIC DNA]</scope>
    <source>
        <strain evidence="4 5">DSB2004</strain>
    </source>
</reference>